<evidence type="ECO:0000313" key="3">
    <source>
        <dbReference type="EMBL" id="OMO86286.1"/>
    </source>
</evidence>
<dbReference type="Gene3D" id="3.30.420.10">
    <property type="entry name" value="Ribonuclease H-like superfamily/Ribonuclease H"/>
    <property type="match status" value="1"/>
</dbReference>
<proteinExistence type="predicted"/>
<dbReference type="Proteomes" id="UP000188268">
    <property type="component" value="Unassembled WGS sequence"/>
</dbReference>
<keyword evidence="2" id="KW-0472">Membrane</keyword>
<dbReference type="PANTHER" id="PTHR34188">
    <property type="entry name" value="OS01G0299500 PROTEIN"/>
    <property type="match status" value="1"/>
</dbReference>
<dbReference type="EMBL" id="AWWV01009489">
    <property type="protein sequence ID" value="OMO86286.1"/>
    <property type="molecule type" value="Genomic_DNA"/>
</dbReference>
<dbReference type="STRING" id="210143.A0A1R3IUM7"/>
<keyword evidence="2" id="KW-1133">Transmembrane helix</keyword>
<dbReference type="GO" id="GO:0003676">
    <property type="term" value="F:nucleic acid binding"/>
    <property type="evidence" value="ECO:0007669"/>
    <property type="project" value="InterPro"/>
</dbReference>
<evidence type="ECO:0000256" key="1">
    <source>
        <dbReference type="SAM" id="MobiDB-lite"/>
    </source>
</evidence>
<evidence type="ECO:0000313" key="4">
    <source>
        <dbReference type="Proteomes" id="UP000188268"/>
    </source>
</evidence>
<dbReference type="AlphaFoldDB" id="A0A1R3IUM7"/>
<dbReference type="Gramene" id="OMO86286">
    <property type="protein sequence ID" value="OMO86286"/>
    <property type="gene ID" value="CCACVL1_09683"/>
</dbReference>
<dbReference type="PANTHER" id="PTHR34188:SF20">
    <property type="entry name" value="PROTEIN, PUTATIVE-RELATED"/>
    <property type="match status" value="1"/>
</dbReference>
<feature type="compositionally biased region" description="Basic and acidic residues" evidence="1">
    <location>
        <begin position="165"/>
        <end position="180"/>
    </location>
</feature>
<keyword evidence="4" id="KW-1185">Reference proteome</keyword>
<gene>
    <name evidence="3" type="ORF">CCACVL1_09683</name>
</gene>
<name>A0A1R3IUM7_COCAP</name>
<protein>
    <submittedName>
        <fullName evidence="3">Uncharacterized protein</fullName>
    </submittedName>
</protein>
<feature type="transmembrane region" description="Helical" evidence="2">
    <location>
        <begin position="243"/>
        <end position="262"/>
    </location>
</feature>
<dbReference type="InterPro" id="IPR036397">
    <property type="entry name" value="RNaseH_sf"/>
</dbReference>
<feature type="region of interest" description="Disordered" evidence="1">
    <location>
        <begin position="165"/>
        <end position="200"/>
    </location>
</feature>
<reference evidence="3 4" key="1">
    <citation type="submission" date="2013-09" db="EMBL/GenBank/DDBJ databases">
        <title>Corchorus capsularis genome sequencing.</title>
        <authorList>
            <person name="Alam M."/>
            <person name="Haque M.S."/>
            <person name="Islam M.S."/>
            <person name="Emdad E.M."/>
            <person name="Islam M.M."/>
            <person name="Ahmed B."/>
            <person name="Halim A."/>
            <person name="Hossen Q.M.M."/>
            <person name="Hossain M.Z."/>
            <person name="Ahmed R."/>
            <person name="Khan M.M."/>
            <person name="Islam R."/>
            <person name="Rashid M.M."/>
            <person name="Khan S.A."/>
            <person name="Rahman M.S."/>
            <person name="Alam M."/>
        </authorList>
    </citation>
    <scope>NUCLEOTIDE SEQUENCE [LARGE SCALE GENOMIC DNA]</scope>
    <source>
        <strain evidence="4">cv. CVL-1</strain>
        <tissue evidence="3">Whole seedling</tissue>
    </source>
</reference>
<dbReference type="OrthoDB" id="1899142at2759"/>
<evidence type="ECO:0000256" key="2">
    <source>
        <dbReference type="SAM" id="Phobius"/>
    </source>
</evidence>
<keyword evidence="2" id="KW-0812">Transmembrane</keyword>
<organism evidence="3 4">
    <name type="scientific">Corchorus capsularis</name>
    <name type="common">Jute</name>
    <dbReference type="NCBI Taxonomy" id="210143"/>
    <lineage>
        <taxon>Eukaryota</taxon>
        <taxon>Viridiplantae</taxon>
        <taxon>Streptophyta</taxon>
        <taxon>Embryophyta</taxon>
        <taxon>Tracheophyta</taxon>
        <taxon>Spermatophyta</taxon>
        <taxon>Magnoliopsida</taxon>
        <taxon>eudicotyledons</taxon>
        <taxon>Gunneridae</taxon>
        <taxon>Pentapetalae</taxon>
        <taxon>rosids</taxon>
        <taxon>malvids</taxon>
        <taxon>Malvales</taxon>
        <taxon>Malvaceae</taxon>
        <taxon>Grewioideae</taxon>
        <taxon>Apeibeae</taxon>
        <taxon>Corchorus</taxon>
    </lineage>
</organism>
<sequence>MNIPVSLQSKLDTYEVEIQGLKVKATVVDLRHPTLVTSYIKELKSSISKRCIVGVDVEAASAEIPYRIIVCAGARFLIFHWTKFVEPPSSLVEFLRDETICFVGSREIDLADDLESGDTDEDESKQIMDSDEVAVEASQNESMPMLKDKGLKNIEGVKISVGDGRRAEAGGRDRKILLGEKKKKRPPKPPRPPGGPSLNGAADIKLVREISELSRLKRVRYERIKALKKMRSDNKASSSKSNVLAIIVTLVFLCVIIFQGTIKFASSYNPWLFNLIMHC</sequence>
<accession>A0A1R3IUM7</accession>
<comment type="caution">
    <text evidence="3">The sequence shown here is derived from an EMBL/GenBank/DDBJ whole genome shotgun (WGS) entry which is preliminary data.</text>
</comment>